<evidence type="ECO:0000313" key="1">
    <source>
        <dbReference type="EMBL" id="CAF4198253.1"/>
    </source>
</evidence>
<dbReference type="EMBL" id="CAJOAY010009121">
    <property type="protein sequence ID" value="CAF4198453.1"/>
    <property type="molecule type" value="Genomic_DNA"/>
</dbReference>
<comment type="caution">
    <text evidence="4">The sequence shown here is derived from an EMBL/GenBank/DDBJ whole genome shotgun (WGS) entry which is preliminary data.</text>
</comment>
<feature type="non-terminal residue" evidence="4">
    <location>
        <position position="1"/>
    </location>
</feature>
<evidence type="ECO:0000313" key="4">
    <source>
        <dbReference type="EMBL" id="CAF4225416.1"/>
    </source>
</evidence>
<dbReference type="AlphaFoldDB" id="A0A820CZ67"/>
<dbReference type="EMBL" id="CAJOBB010009303">
    <property type="protein sequence ID" value="CAF4225416.1"/>
    <property type="molecule type" value="Genomic_DNA"/>
</dbReference>
<sequence>GTSSSTDPRQHQHVLLVGQSPVLPYTIRWNTNNNRQKTL</sequence>
<evidence type="ECO:0000313" key="5">
    <source>
        <dbReference type="Proteomes" id="UP000663868"/>
    </source>
</evidence>
<protein>
    <submittedName>
        <fullName evidence="4">Uncharacterized protein</fullName>
    </submittedName>
</protein>
<dbReference type="EMBL" id="CAJOAY010009106">
    <property type="protein sequence ID" value="CAF4198253.1"/>
    <property type="molecule type" value="Genomic_DNA"/>
</dbReference>
<proteinExistence type="predicted"/>
<evidence type="ECO:0000313" key="3">
    <source>
        <dbReference type="EMBL" id="CAF4225037.1"/>
    </source>
</evidence>
<evidence type="ECO:0000313" key="2">
    <source>
        <dbReference type="EMBL" id="CAF4198453.1"/>
    </source>
</evidence>
<reference evidence="4" key="1">
    <citation type="submission" date="2021-02" db="EMBL/GenBank/DDBJ databases">
        <authorList>
            <person name="Nowell W R."/>
        </authorList>
    </citation>
    <scope>NUCLEOTIDE SEQUENCE</scope>
</reference>
<accession>A0A820CZ67</accession>
<gene>
    <name evidence="3" type="ORF">KXQ929_LOCUS41414</name>
    <name evidence="4" type="ORF">KXQ929_LOCUS41434</name>
    <name evidence="1" type="ORF">OKA104_LOCUS40840</name>
    <name evidence="2" type="ORF">OKA104_LOCUS40851</name>
</gene>
<dbReference type="Proteomes" id="UP000663868">
    <property type="component" value="Unassembled WGS sequence"/>
</dbReference>
<dbReference type="Proteomes" id="UP000663881">
    <property type="component" value="Unassembled WGS sequence"/>
</dbReference>
<name>A0A820CZ67_9BILA</name>
<organism evidence="4 5">
    <name type="scientific">Adineta steineri</name>
    <dbReference type="NCBI Taxonomy" id="433720"/>
    <lineage>
        <taxon>Eukaryota</taxon>
        <taxon>Metazoa</taxon>
        <taxon>Spiralia</taxon>
        <taxon>Gnathifera</taxon>
        <taxon>Rotifera</taxon>
        <taxon>Eurotatoria</taxon>
        <taxon>Bdelloidea</taxon>
        <taxon>Adinetida</taxon>
        <taxon>Adinetidae</taxon>
        <taxon>Adineta</taxon>
    </lineage>
</organism>
<dbReference type="EMBL" id="CAJOBB010009282">
    <property type="protein sequence ID" value="CAF4225037.1"/>
    <property type="molecule type" value="Genomic_DNA"/>
</dbReference>